<evidence type="ECO:0000313" key="3">
    <source>
        <dbReference type="Proteomes" id="UP000761411"/>
    </source>
</evidence>
<dbReference type="EMBL" id="QTKX01000001">
    <property type="protein sequence ID" value="MBS8264563.1"/>
    <property type="molecule type" value="Genomic_DNA"/>
</dbReference>
<accession>A0A944GW25</accession>
<gene>
    <name evidence="2" type="ORF">DYI25_08955</name>
</gene>
<protein>
    <submittedName>
        <fullName evidence="2">Uncharacterized protein</fullName>
    </submittedName>
</protein>
<dbReference type="Proteomes" id="UP000761411">
    <property type="component" value="Unassembled WGS sequence"/>
</dbReference>
<comment type="caution">
    <text evidence="2">The sequence shown here is derived from an EMBL/GenBank/DDBJ whole genome shotgun (WGS) entry which is preliminary data.</text>
</comment>
<name>A0A944GW25_9BACI</name>
<evidence type="ECO:0000313" key="2">
    <source>
        <dbReference type="EMBL" id="MBS8264563.1"/>
    </source>
</evidence>
<proteinExistence type="predicted"/>
<keyword evidence="3" id="KW-1185">Reference proteome</keyword>
<sequence length="125" mass="13904">MEQLRQVQGHLAKSCQEYRGFMTGSGASGQNCQESGAIKTGSGASGQKLSRIQRIYDRFRGIGPKAVKKVEQLRQVQGHRAKSCQEYRGFMTGSGASGQKLSRKWSHYDRFRGIEPKVVKKVVVL</sequence>
<evidence type="ECO:0000256" key="1">
    <source>
        <dbReference type="SAM" id="MobiDB-lite"/>
    </source>
</evidence>
<reference evidence="2 3" key="1">
    <citation type="journal article" date="2021" name="Microorganisms">
        <title>Bacterial Dimethylsulfoniopropionate Biosynthesis in the East China Sea.</title>
        <authorList>
            <person name="Liu J."/>
            <person name="Zhang Y."/>
            <person name="Liu J."/>
            <person name="Zhong H."/>
            <person name="Williams B.T."/>
            <person name="Zheng Y."/>
            <person name="Curson A.R.J."/>
            <person name="Sun C."/>
            <person name="Sun H."/>
            <person name="Song D."/>
            <person name="Wagner Mackenzie B."/>
            <person name="Bermejo Martinez A."/>
            <person name="Todd J.D."/>
            <person name="Zhang X.H."/>
        </authorList>
    </citation>
    <scope>NUCLEOTIDE SEQUENCE [LARGE SCALE GENOMIC DNA]</scope>
    <source>
        <strain evidence="2 3">ESS08</strain>
    </source>
</reference>
<dbReference type="AlphaFoldDB" id="A0A944GW25"/>
<organism evidence="2 3">
    <name type="scientific">Mesobacillus boroniphilus</name>
    <dbReference type="NCBI Taxonomy" id="308892"/>
    <lineage>
        <taxon>Bacteria</taxon>
        <taxon>Bacillati</taxon>
        <taxon>Bacillota</taxon>
        <taxon>Bacilli</taxon>
        <taxon>Bacillales</taxon>
        <taxon>Bacillaceae</taxon>
        <taxon>Mesobacillus</taxon>
    </lineage>
</organism>
<feature type="region of interest" description="Disordered" evidence="1">
    <location>
        <begin position="26"/>
        <end position="46"/>
    </location>
</feature>